<dbReference type="InterPro" id="IPR039661">
    <property type="entry name" value="ELP3"/>
</dbReference>
<proteinExistence type="predicted"/>
<dbReference type="KEGG" id="meg:DKB62_09145"/>
<dbReference type="Pfam" id="PF16199">
    <property type="entry name" value="Radical_SAM_C"/>
    <property type="match status" value="1"/>
</dbReference>
<dbReference type="SUPFAM" id="SSF102114">
    <property type="entry name" value="Radical SAM enzymes"/>
    <property type="match status" value="1"/>
</dbReference>
<accession>A0A346B2S2</accession>
<dbReference type="PANTHER" id="PTHR11135">
    <property type="entry name" value="HISTONE ACETYLTRANSFERASE-RELATED"/>
    <property type="match status" value="1"/>
</dbReference>
<dbReference type="PROSITE" id="PS51918">
    <property type="entry name" value="RADICAL_SAM"/>
    <property type="match status" value="1"/>
</dbReference>
<dbReference type="GO" id="GO:0051539">
    <property type="term" value="F:4 iron, 4 sulfur cluster binding"/>
    <property type="evidence" value="ECO:0007669"/>
    <property type="project" value="UniProtKB-KW"/>
</dbReference>
<dbReference type="InterPro" id="IPR006638">
    <property type="entry name" value="Elp3/MiaA/NifB-like_rSAM"/>
</dbReference>
<dbReference type="InterPro" id="IPR058240">
    <property type="entry name" value="rSAM_sf"/>
</dbReference>
<reference evidence="8 9" key="1">
    <citation type="submission" date="2018-05" db="EMBL/GenBank/DDBJ databases">
        <title>Complete genome sequence of Megasphaera sp. AJH120T, isolated from the ceca of a chicken.</title>
        <authorList>
            <person name="Maki J."/>
            <person name="Looft T."/>
        </authorList>
    </citation>
    <scope>NUCLEOTIDE SEQUENCE [LARGE SCALE GENOMIC DNA]</scope>
    <source>
        <strain evidence="8 9">AJH120</strain>
    </source>
</reference>
<name>A0A346B2S2_9FIRM</name>
<dbReference type="SFLD" id="SFLDG01086">
    <property type="entry name" value="elongater_protein-like"/>
    <property type="match status" value="1"/>
</dbReference>
<gene>
    <name evidence="8" type="ORF">DKB62_09145</name>
</gene>
<evidence type="ECO:0000256" key="4">
    <source>
        <dbReference type="ARBA" id="ARBA00022723"/>
    </source>
</evidence>
<dbReference type="SMART" id="SM00729">
    <property type="entry name" value="Elp3"/>
    <property type="match status" value="1"/>
</dbReference>
<evidence type="ECO:0000313" key="8">
    <source>
        <dbReference type="EMBL" id="AXL22415.1"/>
    </source>
</evidence>
<evidence type="ECO:0000259" key="7">
    <source>
        <dbReference type="PROSITE" id="PS51918"/>
    </source>
</evidence>
<keyword evidence="5" id="KW-0408">Iron</keyword>
<dbReference type="GO" id="GO:0002926">
    <property type="term" value="P:tRNA wobble base 5-methoxycarbonylmethyl-2-thiouridinylation"/>
    <property type="evidence" value="ECO:0007669"/>
    <property type="project" value="TreeGrafter"/>
</dbReference>
<evidence type="ECO:0000256" key="2">
    <source>
        <dbReference type="ARBA" id="ARBA00022485"/>
    </source>
</evidence>
<dbReference type="EMBL" id="CP029462">
    <property type="protein sequence ID" value="AXL22415.1"/>
    <property type="molecule type" value="Genomic_DNA"/>
</dbReference>
<dbReference type="PANTHER" id="PTHR11135:SF0">
    <property type="entry name" value="ELONGATOR COMPLEX PROTEIN 3"/>
    <property type="match status" value="1"/>
</dbReference>
<keyword evidence="2" id="KW-0004">4Fe-4S</keyword>
<protein>
    <submittedName>
        <fullName evidence="8">Radical SAM protein</fullName>
    </submittedName>
</protein>
<dbReference type="SFLD" id="SFLDS00029">
    <property type="entry name" value="Radical_SAM"/>
    <property type="match status" value="1"/>
</dbReference>
<evidence type="ECO:0000256" key="1">
    <source>
        <dbReference type="ARBA" id="ARBA00001966"/>
    </source>
</evidence>
<comment type="cofactor">
    <cofactor evidence="1">
        <name>[4Fe-4S] cluster</name>
        <dbReference type="ChEBI" id="CHEBI:49883"/>
    </cofactor>
</comment>
<dbReference type="Gene3D" id="3.80.30.20">
    <property type="entry name" value="tm_1862 like domain"/>
    <property type="match status" value="1"/>
</dbReference>
<keyword evidence="4" id="KW-0479">Metal-binding</keyword>
<dbReference type="Proteomes" id="UP000254337">
    <property type="component" value="Chromosome"/>
</dbReference>
<dbReference type="SFLD" id="SFLDG01082">
    <property type="entry name" value="B12-binding_domain_containing"/>
    <property type="match status" value="1"/>
</dbReference>
<dbReference type="InterPro" id="IPR007197">
    <property type="entry name" value="rSAM"/>
</dbReference>
<evidence type="ECO:0000256" key="6">
    <source>
        <dbReference type="ARBA" id="ARBA00023014"/>
    </source>
</evidence>
<dbReference type="Pfam" id="PF04055">
    <property type="entry name" value="Radical_SAM"/>
    <property type="match status" value="1"/>
</dbReference>
<dbReference type="AlphaFoldDB" id="A0A346B2S2"/>
<dbReference type="CDD" id="cd01335">
    <property type="entry name" value="Radical_SAM"/>
    <property type="match status" value="1"/>
</dbReference>
<evidence type="ECO:0000313" key="9">
    <source>
        <dbReference type="Proteomes" id="UP000254337"/>
    </source>
</evidence>
<dbReference type="GO" id="GO:0046872">
    <property type="term" value="F:metal ion binding"/>
    <property type="evidence" value="ECO:0007669"/>
    <property type="project" value="UniProtKB-KW"/>
</dbReference>
<feature type="domain" description="Radical SAM core" evidence="7">
    <location>
        <begin position="1"/>
        <end position="233"/>
    </location>
</feature>
<dbReference type="InterPro" id="IPR023404">
    <property type="entry name" value="rSAM_horseshoe"/>
</dbReference>
<dbReference type="OrthoDB" id="9815044at2"/>
<evidence type="ECO:0000256" key="5">
    <source>
        <dbReference type="ARBA" id="ARBA00023004"/>
    </source>
</evidence>
<dbReference type="InterPro" id="IPR032432">
    <property type="entry name" value="Radical_SAM_C"/>
</dbReference>
<keyword evidence="9" id="KW-1185">Reference proteome</keyword>
<dbReference type="GO" id="GO:0003824">
    <property type="term" value="F:catalytic activity"/>
    <property type="evidence" value="ECO:0007669"/>
    <property type="project" value="InterPro"/>
</dbReference>
<evidence type="ECO:0000256" key="3">
    <source>
        <dbReference type="ARBA" id="ARBA00022691"/>
    </source>
</evidence>
<dbReference type="GO" id="GO:0005737">
    <property type="term" value="C:cytoplasm"/>
    <property type="evidence" value="ECO:0007669"/>
    <property type="project" value="TreeGrafter"/>
</dbReference>
<organism evidence="8 9">
    <name type="scientific">Megasphaera stantonii</name>
    <dbReference type="NCBI Taxonomy" id="2144175"/>
    <lineage>
        <taxon>Bacteria</taxon>
        <taxon>Bacillati</taxon>
        <taxon>Bacillota</taxon>
        <taxon>Negativicutes</taxon>
        <taxon>Veillonellales</taxon>
        <taxon>Veillonellaceae</taxon>
        <taxon>Megasphaera</taxon>
    </lineage>
</organism>
<keyword evidence="3" id="KW-0949">S-adenosyl-L-methionine</keyword>
<sequence>MKTSIIPIFIPHIGCPYRCVFCNQWRITGRRGVPDGNAVARTIKEYVTSAAEKRHWEVAFYGGSFTAIPMALQEELLAPAYEALQQGRIQAIRCSTRPDCIDEEILSRLKRYGLSTVELGVQSMDDAVLARAKRGHTAQDVVTATALLREHGFTVGHQLMPGLPGEDWNSLQDTTAAICRLQPDIARIYPVVVIADTELADMYRQGDYTPLSVHEGVLRAAYMKQAFVEAGIQCIRTGLQATEDLDDPAQVLAGAYAPAMGEMVDTRRYRILLFRLLDEAVRQDSVVVSYNRRDTSRVRGYGGSTVKQAKMCYAVPIQWKEDAALPEGTIGVTCRNAAWQIDVNTGTIYTK</sequence>
<keyword evidence="6" id="KW-0411">Iron-sulfur</keyword>